<accession>A0ABQ5DI11</accession>
<keyword evidence="3" id="KW-1185">Reference proteome</keyword>
<feature type="domain" description="Reverse transcriptase Ty1/copia-type" evidence="1">
    <location>
        <begin position="3"/>
        <end position="129"/>
    </location>
</feature>
<reference evidence="2" key="1">
    <citation type="journal article" date="2022" name="Int. J. Mol. Sci.">
        <title>Draft Genome of Tanacetum Coccineum: Genomic Comparison of Closely Related Tanacetum-Family Plants.</title>
        <authorList>
            <person name="Yamashiro T."/>
            <person name="Shiraishi A."/>
            <person name="Nakayama K."/>
            <person name="Satake H."/>
        </authorList>
    </citation>
    <scope>NUCLEOTIDE SEQUENCE</scope>
</reference>
<dbReference type="PANTHER" id="PTHR11439">
    <property type="entry name" value="GAG-POL-RELATED RETROTRANSPOSON"/>
    <property type="match status" value="1"/>
</dbReference>
<evidence type="ECO:0000313" key="3">
    <source>
        <dbReference type="Proteomes" id="UP001151760"/>
    </source>
</evidence>
<dbReference type="Pfam" id="PF07727">
    <property type="entry name" value="RVT_2"/>
    <property type="match status" value="1"/>
</dbReference>
<comment type="caution">
    <text evidence="2">The sequence shown here is derived from an EMBL/GenBank/DDBJ whole genome shotgun (WGS) entry which is preliminary data.</text>
</comment>
<sequence length="278" mass="32200">MIRNKAILVAQGYTQEERINYDEVFSHVSRIEAIRLFLAYASFKDFVVYQMDVKSVFLYGKIEEESYVCQPLRFEDLDFPDRVYKVKKALHGLRQALRAWYEALSTYMLDNRFQRGKINKTLFIKSYKEVKTASTPMETQKPFLKDKDGEEVDVYMYRLMIGSLMYLTSSRPDIMFAVCSCARYQVNPNVSHLHDVKRIFSEDNSRVWCSGSGVGRRDTLSTAKKQTADLKQQLYLKMKSDLQAQAADPIMWDVLKKKLEKSSAPANSSKVHDADQGK</sequence>
<reference evidence="2" key="2">
    <citation type="submission" date="2022-01" db="EMBL/GenBank/DDBJ databases">
        <authorList>
            <person name="Yamashiro T."/>
            <person name="Shiraishi A."/>
            <person name="Satake H."/>
            <person name="Nakayama K."/>
        </authorList>
    </citation>
    <scope>NUCLEOTIDE SEQUENCE</scope>
</reference>
<evidence type="ECO:0000313" key="2">
    <source>
        <dbReference type="EMBL" id="GJT37906.1"/>
    </source>
</evidence>
<dbReference type="PANTHER" id="PTHR11439:SF495">
    <property type="entry name" value="REVERSE TRANSCRIPTASE, RNA-DEPENDENT DNA POLYMERASE-RELATED"/>
    <property type="match status" value="1"/>
</dbReference>
<name>A0ABQ5DI11_9ASTR</name>
<protein>
    <submittedName>
        <fullName evidence="2">Retrovirus-related pol polyprotein from transposon TNT 1-94</fullName>
    </submittedName>
</protein>
<gene>
    <name evidence="2" type="ORF">Tco_0937771</name>
</gene>
<organism evidence="2 3">
    <name type="scientific">Tanacetum coccineum</name>
    <dbReference type="NCBI Taxonomy" id="301880"/>
    <lineage>
        <taxon>Eukaryota</taxon>
        <taxon>Viridiplantae</taxon>
        <taxon>Streptophyta</taxon>
        <taxon>Embryophyta</taxon>
        <taxon>Tracheophyta</taxon>
        <taxon>Spermatophyta</taxon>
        <taxon>Magnoliopsida</taxon>
        <taxon>eudicotyledons</taxon>
        <taxon>Gunneridae</taxon>
        <taxon>Pentapetalae</taxon>
        <taxon>asterids</taxon>
        <taxon>campanulids</taxon>
        <taxon>Asterales</taxon>
        <taxon>Asteraceae</taxon>
        <taxon>Asteroideae</taxon>
        <taxon>Anthemideae</taxon>
        <taxon>Anthemidinae</taxon>
        <taxon>Tanacetum</taxon>
    </lineage>
</organism>
<proteinExistence type="predicted"/>
<dbReference type="InterPro" id="IPR013103">
    <property type="entry name" value="RVT_2"/>
</dbReference>
<dbReference type="Proteomes" id="UP001151760">
    <property type="component" value="Unassembled WGS sequence"/>
</dbReference>
<dbReference type="EMBL" id="BQNB010015262">
    <property type="protein sequence ID" value="GJT37906.1"/>
    <property type="molecule type" value="Genomic_DNA"/>
</dbReference>
<evidence type="ECO:0000259" key="1">
    <source>
        <dbReference type="Pfam" id="PF07727"/>
    </source>
</evidence>